<feature type="domain" description="Endoribonuclease YicC-like C-terminal" evidence="7">
    <location>
        <begin position="173"/>
        <end position="292"/>
    </location>
</feature>
<evidence type="ECO:0000259" key="6">
    <source>
        <dbReference type="Pfam" id="PF03755"/>
    </source>
</evidence>
<evidence type="ECO:0000256" key="1">
    <source>
        <dbReference type="ARBA" id="ARBA00001968"/>
    </source>
</evidence>
<dbReference type="InterPro" id="IPR005229">
    <property type="entry name" value="YicC/YloC-like"/>
</dbReference>
<comment type="caution">
    <text evidence="8">The sequence shown here is derived from an EMBL/GenBank/DDBJ whole genome shotgun (WGS) entry which is preliminary data.</text>
</comment>
<gene>
    <name evidence="8" type="ORF">H8705_09030</name>
</gene>
<dbReference type="NCBIfam" id="TIGR00255">
    <property type="entry name" value="YicC/YloC family endoribonuclease"/>
    <property type="match status" value="1"/>
</dbReference>
<dbReference type="InterPro" id="IPR013551">
    <property type="entry name" value="YicC-like_C"/>
</dbReference>
<keyword evidence="4" id="KW-0378">Hydrolase</keyword>
<evidence type="ECO:0000256" key="4">
    <source>
        <dbReference type="ARBA" id="ARBA00022801"/>
    </source>
</evidence>
<dbReference type="Proteomes" id="UP000623678">
    <property type="component" value="Unassembled WGS sequence"/>
</dbReference>
<sequence length="292" mass="33187">MIKSMTGYGRAQQLIDGRDITVEIKSVNHRFFEFSARVPRAYGYLEEKLKTYTQTQISRGKVEVGVTIVTIEGTNANVEINSELAKSYVGALRDTGEKLGLEDDITLSVLSRFSDIFAVRKTVEDEEIIWSAVKTVVDQALEKFVAMRAVEGGRLKADLHNRLDNIERLVEIVKERSPKTVEEYRQRLYDKMCEILADKQIDDARILTEAAIFADRVAVDEETVRLSSHIAQFRDILTHEEPIGRKLDFLVQEINRETNTIGSKAQDVAIAKVVVDIKSDVEKIREQIQNIE</sequence>
<proteinExistence type="inferred from homology"/>
<dbReference type="AlphaFoldDB" id="A0A926EQ70"/>
<feature type="domain" description="Endoribonuclease YicC-like N-terminal" evidence="6">
    <location>
        <begin position="2"/>
        <end position="156"/>
    </location>
</feature>
<comment type="similarity">
    <text evidence="5">Belongs to the YicC/YloC family.</text>
</comment>
<dbReference type="RefSeq" id="WP_262395443.1">
    <property type="nucleotide sequence ID" value="NZ_JACRTD010000006.1"/>
</dbReference>
<dbReference type="EMBL" id="JACRTD010000006">
    <property type="protein sequence ID" value="MBC8585726.1"/>
    <property type="molecule type" value="Genomic_DNA"/>
</dbReference>
<evidence type="ECO:0000259" key="7">
    <source>
        <dbReference type="Pfam" id="PF08340"/>
    </source>
</evidence>
<keyword evidence="9" id="KW-1185">Reference proteome</keyword>
<dbReference type="GO" id="GO:0016787">
    <property type="term" value="F:hydrolase activity"/>
    <property type="evidence" value="ECO:0007669"/>
    <property type="project" value="UniProtKB-KW"/>
</dbReference>
<organism evidence="8 9">
    <name type="scientific">Youxingia wuxianensis</name>
    <dbReference type="NCBI Taxonomy" id="2763678"/>
    <lineage>
        <taxon>Bacteria</taxon>
        <taxon>Bacillati</taxon>
        <taxon>Bacillota</taxon>
        <taxon>Clostridia</taxon>
        <taxon>Eubacteriales</taxon>
        <taxon>Oscillospiraceae</taxon>
        <taxon>Youxingia</taxon>
    </lineage>
</organism>
<evidence type="ECO:0000256" key="5">
    <source>
        <dbReference type="ARBA" id="ARBA00035648"/>
    </source>
</evidence>
<keyword evidence="2" id="KW-0540">Nuclease</keyword>
<evidence type="ECO:0000313" key="9">
    <source>
        <dbReference type="Proteomes" id="UP000623678"/>
    </source>
</evidence>
<protein>
    <submittedName>
        <fullName evidence="8">YicC family protein</fullName>
    </submittedName>
</protein>
<comment type="cofactor">
    <cofactor evidence="1">
        <name>a divalent metal cation</name>
        <dbReference type="ChEBI" id="CHEBI:60240"/>
    </cofactor>
</comment>
<dbReference type="GO" id="GO:0004521">
    <property type="term" value="F:RNA endonuclease activity"/>
    <property type="evidence" value="ECO:0007669"/>
    <property type="project" value="InterPro"/>
</dbReference>
<dbReference type="PANTHER" id="PTHR30636:SF3">
    <property type="entry name" value="UPF0701 PROTEIN YICC"/>
    <property type="match status" value="1"/>
</dbReference>
<name>A0A926EQ70_9FIRM</name>
<evidence type="ECO:0000313" key="8">
    <source>
        <dbReference type="EMBL" id="MBC8585726.1"/>
    </source>
</evidence>
<reference evidence="8" key="1">
    <citation type="submission" date="2020-08" db="EMBL/GenBank/DDBJ databases">
        <title>Genome public.</title>
        <authorList>
            <person name="Liu C."/>
            <person name="Sun Q."/>
        </authorList>
    </citation>
    <scope>NUCLEOTIDE SEQUENCE</scope>
    <source>
        <strain evidence="8">NSJ-64</strain>
    </source>
</reference>
<evidence type="ECO:0000256" key="2">
    <source>
        <dbReference type="ARBA" id="ARBA00022722"/>
    </source>
</evidence>
<dbReference type="Pfam" id="PF03755">
    <property type="entry name" value="YicC-like_N"/>
    <property type="match status" value="1"/>
</dbReference>
<dbReference type="InterPro" id="IPR013527">
    <property type="entry name" value="YicC-like_N"/>
</dbReference>
<evidence type="ECO:0000256" key="3">
    <source>
        <dbReference type="ARBA" id="ARBA00022759"/>
    </source>
</evidence>
<accession>A0A926EQ70</accession>
<dbReference type="PANTHER" id="PTHR30636">
    <property type="entry name" value="UPF0701 PROTEIN YICC"/>
    <property type="match status" value="1"/>
</dbReference>
<keyword evidence="3" id="KW-0255">Endonuclease</keyword>
<dbReference type="Pfam" id="PF08340">
    <property type="entry name" value="YicC-like_C"/>
    <property type="match status" value="1"/>
</dbReference>